<evidence type="ECO:0000313" key="6">
    <source>
        <dbReference type="Proteomes" id="UP000305131"/>
    </source>
</evidence>
<organism evidence="5 6">
    <name type="scientific">Xanthobacter autotrophicus</name>
    <dbReference type="NCBI Taxonomy" id="280"/>
    <lineage>
        <taxon>Bacteria</taxon>
        <taxon>Pseudomonadati</taxon>
        <taxon>Pseudomonadota</taxon>
        <taxon>Alphaproteobacteria</taxon>
        <taxon>Hyphomicrobiales</taxon>
        <taxon>Xanthobacteraceae</taxon>
        <taxon>Xanthobacter</taxon>
    </lineage>
</organism>
<dbReference type="PANTHER" id="PTHR21221">
    <property type="entry name" value="UREIDOGLYCOLATE HYDROLASE"/>
    <property type="match status" value="1"/>
</dbReference>
<dbReference type="PANTHER" id="PTHR21221:SF1">
    <property type="entry name" value="UREIDOGLYCOLATE LYASE"/>
    <property type="match status" value="1"/>
</dbReference>
<dbReference type="GO" id="GO:0000256">
    <property type="term" value="P:allantoin catabolic process"/>
    <property type="evidence" value="ECO:0007669"/>
    <property type="project" value="InterPro"/>
</dbReference>
<proteinExistence type="predicted"/>
<dbReference type="Pfam" id="PF04115">
    <property type="entry name" value="Ureidogly_lyase"/>
    <property type="match status" value="1"/>
</dbReference>
<dbReference type="EMBL" id="VAUP01000037">
    <property type="protein sequence ID" value="TLX41578.1"/>
    <property type="molecule type" value="Genomic_DNA"/>
</dbReference>
<dbReference type="AlphaFoldDB" id="A0A6C1KBD8"/>
<name>A0A6C1KBD8_XANAU</name>
<evidence type="ECO:0000256" key="2">
    <source>
        <dbReference type="ARBA" id="ARBA00022631"/>
    </source>
</evidence>
<comment type="subunit">
    <text evidence="1">Homodimer.</text>
</comment>
<gene>
    <name evidence="5" type="ORF">FBQ73_19215</name>
</gene>
<dbReference type="CDD" id="cd20298">
    <property type="entry name" value="cupin_UAH"/>
    <property type="match status" value="1"/>
</dbReference>
<dbReference type="OrthoDB" id="9804602at2"/>
<dbReference type="InterPro" id="IPR011051">
    <property type="entry name" value="RmlC_Cupin_sf"/>
</dbReference>
<dbReference type="InterPro" id="IPR024060">
    <property type="entry name" value="Ureidoglycolate_lyase_dom_sf"/>
</dbReference>
<dbReference type="Proteomes" id="UP000305131">
    <property type="component" value="Unassembled WGS sequence"/>
</dbReference>
<dbReference type="GO" id="GO:0006144">
    <property type="term" value="P:purine nucleobase metabolic process"/>
    <property type="evidence" value="ECO:0007669"/>
    <property type="project" value="UniProtKB-KW"/>
</dbReference>
<protein>
    <submittedName>
        <fullName evidence="5">Ureidoglycolate hydrolase</fullName>
    </submittedName>
</protein>
<evidence type="ECO:0000256" key="3">
    <source>
        <dbReference type="ARBA" id="ARBA00023239"/>
    </source>
</evidence>
<keyword evidence="2" id="KW-0659">Purine metabolism</keyword>
<dbReference type="Gene3D" id="2.60.120.480">
    <property type="entry name" value="Ureidoglycolate hydrolase"/>
    <property type="match status" value="1"/>
</dbReference>
<keyword evidence="3" id="KW-0456">Lyase</keyword>
<evidence type="ECO:0000313" key="5">
    <source>
        <dbReference type="EMBL" id="TLX41578.1"/>
    </source>
</evidence>
<comment type="catalytic activity">
    <reaction evidence="4">
        <text>(S)-ureidoglycolate = urea + glyoxylate</text>
        <dbReference type="Rhea" id="RHEA:11304"/>
        <dbReference type="ChEBI" id="CHEBI:16199"/>
        <dbReference type="ChEBI" id="CHEBI:36655"/>
        <dbReference type="ChEBI" id="CHEBI:57296"/>
        <dbReference type="EC" id="4.3.2.3"/>
    </reaction>
</comment>
<evidence type="ECO:0000256" key="1">
    <source>
        <dbReference type="ARBA" id="ARBA00011738"/>
    </source>
</evidence>
<sequence>MPQKRETHAVSCAPSTLRTGPLTAQALTAEGFAPFGDVLRVPQEVGTRAYFDDALASLKPHTPASLSLILAAPSLARPVPVTIIERHRLTSQSFVPMALTPWLVVVAPNAADGSPDLAAAMAFLPGPGQGITLKPGVWHAPLTVLEAPAPFAIFMWRDFGPDDEDFADIAPFTVAL</sequence>
<accession>A0A6C1KBD8</accession>
<dbReference type="GO" id="GO:0004848">
    <property type="term" value="F:ureidoglycolate hydrolase activity"/>
    <property type="evidence" value="ECO:0007669"/>
    <property type="project" value="InterPro"/>
</dbReference>
<dbReference type="InterPro" id="IPR007247">
    <property type="entry name" value="Ureidogly_lyase"/>
</dbReference>
<dbReference type="GO" id="GO:0050385">
    <property type="term" value="F:ureidoglycolate lyase activity"/>
    <property type="evidence" value="ECO:0007669"/>
    <property type="project" value="UniProtKB-EC"/>
</dbReference>
<dbReference type="SUPFAM" id="SSF51182">
    <property type="entry name" value="RmlC-like cupins"/>
    <property type="match status" value="1"/>
</dbReference>
<evidence type="ECO:0000256" key="4">
    <source>
        <dbReference type="ARBA" id="ARBA00047684"/>
    </source>
</evidence>
<keyword evidence="5" id="KW-0378">Hydrolase</keyword>
<dbReference type="InterPro" id="IPR047233">
    <property type="entry name" value="UAH_cupin"/>
</dbReference>
<reference evidence="5 6" key="1">
    <citation type="submission" date="2019-05" db="EMBL/GenBank/DDBJ databases">
        <authorList>
            <person name="Zhou X."/>
        </authorList>
    </citation>
    <scope>NUCLEOTIDE SEQUENCE [LARGE SCALE GENOMIC DNA]</scope>
    <source>
        <strain evidence="5 6">DSM 432</strain>
    </source>
</reference>
<comment type="caution">
    <text evidence="5">The sequence shown here is derived from an EMBL/GenBank/DDBJ whole genome shotgun (WGS) entry which is preliminary data.</text>
</comment>